<name>A0A7T8JXJ9_CALRO</name>
<dbReference type="Pfam" id="PF00012">
    <property type="entry name" value="HSP70"/>
    <property type="match status" value="1"/>
</dbReference>
<comment type="similarity">
    <text evidence="1">Belongs to the heat shock protein 70 family.</text>
</comment>
<keyword evidence="2" id="KW-0547">Nucleotide-binding</keyword>
<proteinExistence type="inferred from homology"/>
<keyword evidence="3" id="KW-0067">ATP-binding</keyword>
<evidence type="ECO:0000256" key="4">
    <source>
        <dbReference type="ARBA" id="ARBA00023186"/>
    </source>
</evidence>
<sequence>HAEDEFYSPEELLSMILTHAKGIAESYTRQKIKDVVLTVPVFFGEAERRSLLRAAKMANLDVLQLISESLSVALNYGMFRRKEMNSTAKNLVLYDMGAQDTTVSVVSFQMIKTKERGFSETHPWLQYWAWPTIEPLEAWIYNSSCEIFLQQSSTT</sequence>
<dbReference type="Gene3D" id="3.30.30.30">
    <property type="match status" value="1"/>
</dbReference>
<dbReference type="PANTHER" id="PTHR45639:SF3">
    <property type="entry name" value="HYPOXIA UP-REGULATED PROTEIN 1"/>
    <property type="match status" value="1"/>
</dbReference>
<dbReference type="InterPro" id="IPR013126">
    <property type="entry name" value="Hsp_70_fam"/>
</dbReference>
<dbReference type="Gene3D" id="3.30.420.40">
    <property type="match status" value="2"/>
</dbReference>
<evidence type="ECO:0000256" key="3">
    <source>
        <dbReference type="ARBA" id="ARBA00022840"/>
    </source>
</evidence>
<dbReference type="GO" id="GO:0140662">
    <property type="term" value="F:ATP-dependent protein folding chaperone"/>
    <property type="evidence" value="ECO:0007669"/>
    <property type="project" value="InterPro"/>
</dbReference>
<feature type="non-terminal residue" evidence="6">
    <location>
        <position position="1"/>
    </location>
</feature>
<evidence type="ECO:0000256" key="5">
    <source>
        <dbReference type="ARBA" id="ARBA00040503"/>
    </source>
</evidence>
<evidence type="ECO:0000313" key="7">
    <source>
        <dbReference type="Proteomes" id="UP000595437"/>
    </source>
</evidence>
<protein>
    <recommendedName>
        <fullName evidence="5">Hypoxia up-regulated protein 1</fullName>
    </recommendedName>
</protein>
<gene>
    <name evidence="6" type="ORF">FKW44_017871</name>
</gene>
<dbReference type="AlphaFoldDB" id="A0A7T8JXJ9"/>
<dbReference type="EMBL" id="CP045901">
    <property type="protein sequence ID" value="QQP37570.1"/>
    <property type="molecule type" value="Genomic_DNA"/>
</dbReference>
<keyword evidence="7" id="KW-1185">Reference proteome</keyword>
<dbReference type="GO" id="GO:0005524">
    <property type="term" value="F:ATP binding"/>
    <property type="evidence" value="ECO:0007669"/>
    <property type="project" value="UniProtKB-KW"/>
</dbReference>
<evidence type="ECO:0000256" key="1">
    <source>
        <dbReference type="ARBA" id="ARBA00007381"/>
    </source>
</evidence>
<dbReference type="FunFam" id="3.30.420.40:FF:000171">
    <property type="entry name" value="Heat shock 70 kDa protein 4"/>
    <property type="match status" value="1"/>
</dbReference>
<keyword evidence="4" id="KW-0143">Chaperone</keyword>
<dbReference type="InterPro" id="IPR043129">
    <property type="entry name" value="ATPase_NBD"/>
</dbReference>
<reference evidence="7" key="1">
    <citation type="submission" date="2021-01" db="EMBL/GenBank/DDBJ databases">
        <title>Caligus Genome Assembly.</title>
        <authorList>
            <person name="Gallardo-Escarate C."/>
        </authorList>
    </citation>
    <scope>NUCLEOTIDE SEQUENCE [LARGE SCALE GENOMIC DNA]</scope>
</reference>
<dbReference type="PANTHER" id="PTHR45639">
    <property type="entry name" value="HSC70CB, ISOFORM G-RELATED"/>
    <property type="match status" value="1"/>
</dbReference>
<evidence type="ECO:0000256" key="2">
    <source>
        <dbReference type="ARBA" id="ARBA00022741"/>
    </source>
</evidence>
<accession>A0A7T8JXJ9</accession>
<dbReference type="SUPFAM" id="SSF53067">
    <property type="entry name" value="Actin-like ATPase domain"/>
    <property type="match status" value="1"/>
</dbReference>
<dbReference type="GO" id="GO:0030968">
    <property type="term" value="P:endoplasmic reticulum unfolded protein response"/>
    <property type="evidence" value="ECO:0007669"/>
    <property type="project" value="TreeGrafter"/>
</dbReference>
<dbReference type="OrthoDB" id="10262720at2759"/>
<evidence type="ECO:0000313" key="6">
    <source>
        <dbReference type="EMBL" id="QQP37570.1"/>
    </source>
</evidence>
<dbReference type="Proteomes" id="UP000595437">
    <property type="component" value="Chromosome 12"/>
</dbReference>
<dbReference type="GO" id="GO:0034663">
    <property type="term" value="C:endoplasmic reticulum chaperone complex"/>
    <property type="evidence" value="ECO:0007669"/>
    <property type="project" value="TreeGrafter"/>
</dbReference>
<organism evidence="6 7">
    <name type="scientific">Caligus rogercresseyi</name>
    <name type="common">Sea louse</name>
    <dbReference type="NCBI Taxonomy" id="217165"/>
    <lineage>
        <taxon>Eukaryota</taxon>
        <taxon>Metazoa</taxon>
        <taxon>Ecdysozoa</taxon>
        <taxon>Arthropoda</taxon>
        <taxon>Crustacea</taxon>
        <taxon>Multicrustacea</taxon>
        <taxon>Hexanauplia</taxon>
        <taxon>Copepoda</taxon>
        <taxon>Siphonostomatoida</taxon>
        <taxon>Caligidae</taxon>
        <taxon>Caligus</taxon>
    </lineage>
</organism>